<feature type="chain" id="PRO_5002147671" description="Carboxypeptidase regulatory-like domain-containing protein" evidence="1">
    <location>
        <begin position="21"/>
        <end position="349"/>
    </location>
</feature>
<accession>A0A0C2DWQ4</accession>
<gene>
    <name evidence="2" type="ORF">GFER_04550</name>
</gene>
<sequence>MKKTFLLFFAMLLICTTAFGATIEGRVVLDGEPLAGMRVEAHTNLDFSGEPLAVSAPSDEFGFYRLNLPVGLYALFARDEERGLFAFCGRNPVALADETVWAGLQGVVTAPAKALPYDDDFNAAVEGVVLLDGVPVADARVYLYLDAEEDLKGQGYRLSPPTGVDGRFAFDTLPETGYFLVARKRAGGGQVGPVREGDLFGVYAGNPLYLQAGQTQQISLPVVRKVQEENRSETFVRATGMAFSGRVTNPQGQPVAGVHVFAYTDRVIGHQRPAALSPPTGVDGRYVVYVREPGVYFVGSRQKYGDSPRPGELFGMYDETADHSLTILPGETLEGIDIEVEPVTLGFEL</sequence>
<evidence type="ECO:0008006" key="4">
    <source>
        <dbReference type="Google" id="ProtNLM"/>
    </source>
</evidence>
<evidence type="ECO:0000313" key="2">
    <source>
        <dbReference type="EMBL" id="KIH77894.1"/>
    </source>
</evidence>
<proteinExistence type="predicted"/>
<keyword evidence="1" id="KW-0732">Signal</keyword>
<feature type="signal peptide" evidence="1">
    <location>
        <begin position="1"/>
        <end position="20"/>
    </location>
</feature>
<dbReference type="EMBL" id="JWJD01000001">
    <property type="protein sequence ID" value="KIH77894.1"/>
    <property type="molecule type" value="Genomic_DNA"/>
</dbReference>
<evidence type="ECO:0000313" key="3">
    <source>
        <dbReference type="Proteomes" id="UP000035068"/>
    </source>
</evidence>
<dbReference type="Proteomes" id="UP000035068">
    <property type="component" value="Unassembled WGS sequence"/>
</dbReference>
<reference evidence="2 3" key="1">
    <citation type="submission" date="2014-12" db="EMBL/GenBank/DDBJ databases">
        <title>Genomes of Geoalkalibacter ferrihydriticus and Geoalkalibacter subterraneus, two haloalkaliphilic metal-reducing members of the Geobacteraceae.</title>
        <authorList>
            <person name="Badalamenti J.P."/>
            <person name="Torres C.I."/>
            <person name="Krajmalnik-Brown R."/>
            <person name="Bond D.R."/>
        </authorList>
    </citation>
    <scope>NUCLEOTIDE SEQUENCE [LARGE SCALE GENOMIC DNA]</scope>
    <source>
        <strain evidence="2 3">DSM 17813</strain>
    </source>
</reference>
<dbReference type="AlphaFoldDB" id="A0A0C2DWQ4"/>
<protein>
    <recommendedName>
        <fullName evidence="4">Carboxypeptidase regulatory-like domain-containing protein</fullName>
    </recommendedName>
</protein>
<dbReference type="RefSeq" id="WP_040096450.1">
    <property type="nucleotide sequence ID" value="NZ_JWJD01000001.1"/>
</dbReference>
<organism evidence="2 3">
    <name type="scientific">Geoalkalibacter ferrihydriticus DSM 17813</name>
    <dbReference type="NCBI Taxonomy" id="1121915"/>
    <lineage>
        <taxon>Bacteria</taxon>
        <taxon>Pseudomonadati</taxon>
        <taxon>Thermodesulfobacteriota</taxon>
        <taxon>Desulfuromonadia</taxon>
        <taxon>Desulfuromonadales</taxon>
        <taxon>Geoalkalibacteraceae</taxon>
        <taxon>Geoalkalibacter</taxon>
    </lineage>
</organism>
<evidence type="ECO:0000256" key="1">
    <source>
        <dbReference type="SAM" id="SignalP"/>
    </source>
</evidence>
<keyword evidence="3" id="KW-1185">Reference proteome</keyword>
<comment type="caution">
    <text evidence="2">The sequence shown here is derived from an EMBL/GenBank/DDBJ whole genome shotgun (WGS) entry which is preliminary data.</text>
</comment>
<name>A0A0C2DWQ4_9BACT</name>